<comment type="caution">
    <text evidence="2">The sequence shown here is derived from an EMBL/GenBank/DDBJ whole genome shotgun (WGS) entry which is preliminary data.</text>
</comment>
<feature type="region of interest" description="Disordered" evidence="1">
    <location>
        <begin position="74"/>
        <end position="96"/>
    </location>
</feature>
<dbReference type="EMBL" id="BSEH01000545">
    <property type="protein sequence ID" value="GLJ58796.1"/>
    <property type="molecule type" value="Genomic_DNA"/>
</dbReference>
<protein>
    <submittedName>
        <fullName evidence="2">Uncharacterized protein</fullName>
    </submittedName>
</protein>
<reference evidence="2" key="1">
    <citation type="submission" date="2022-12" db="EMBL/GenBank/DDBJ databases">
        <title>Chromosome-Level Genome Assembly of Japanese Cedar (Cryptomeriajaponica D. Don).</title>
        <authorList>
            <person name="Fujino T."/>
            <person name="Yamaguchi K."/>
            <person name="Yokoyama T."/>
            <person name="Hamanaka T."/>
            <person name="Harazono Y."/>
            <person name="Kamada H."/>
            <person name="Kobayashi W."/>
            <person name="Ujino-Ihara T."/>
            <person name="Uchiyama K."/>
            <person name="Matsumoto A."/>
            <person name="Izuno A."/>
            <person name="Tsumura Y."/>
            <person name="Toyoda A."/>
            <person name="Shigenobu S."/>
            <person name="Moriguchi Y."/>
            <person name="Ueno S."/>
            <person name="Kasahara M."/>
        </authorList>
    </citation>
    <scope>NUCLEOTIDE SEQUENCE</scope>
</reference>
<name>A0AAD3RR26_CRYJA</name>
<proteinExistence type="predicted"/>
<accession>A0AAD3RR26</accession>
<organism evidence="2 3">
    <name type="scientific">Cryptomeria japonica</name>
    <name type="common">Japanese cedar</name>
    <name type="synonym">Cupressus japonica</name>
    <dbReference type="NCBI Taxonomy" id="3369"/>
    <lineage>
        <taxon>Eukaryota</taxon>
        <taxon>Viridiplantae</taxon>
        <taxon>Streptophyta</taxon>
        <taxon>Embryophyta</taxon>
        <taxon>Tracheophyta</taxon>
        <taxon>Spermatophyta</taxon>
        <taxon>Pinopsida</taxon>
        <taxon>Pinidae</taxon>
        <taxon>Conifers II</taxon>
        <taxon>Cupressales</taxon>
        <taxon>Cupressaceae</taxon>
        <taxon>Cryptomeria</taxon>
    </lineage>
</organism>
<dbReference type="Proteomes" id="UP001234787">
    <property type="component" value="Unassembled WGS sequence"/>
</dbReference>
<evidence type="ECO:0000313" key="3">
    <source>
        <dbReference type="Proteomes" id="UP001234787"/>
    </source>
</evidence>
<evidence type="ECO:0000256" key="1">
    <source>
        <dbReference type="SAM" id="MobiDB-lite"/>
    </source>
</evidence>
<keyword evidence="3" id="KW-1185">Reference proteome</keyword>
<evidence type="ECO:0000313" key="2">
    <source>
        <dbReference type="EMBL" id="GLJ58796.1"/>
    </source>
</evidence>
<sequence length="96" mass="9959">MDRSMDGLDWCLRDEAGTRSIASESTESNARAGSFASVGSTRSIGIGFVSGRDDGSRMEGTGIGSVSESVHGTEYAPYGNGSVTGYRSLTGHGSMR</sequence>
<dbReference type="AlphaFoldDB" id="A0AAD3RR26"/>
<gene>
    <name evidence="2" type="ORF">SUGI_1478210</name>
</gene>